<gene>
    <name evidence="2" type="ORF">PENANT_c004G01116</name>
</gene>
<dbReference type="EMBL" id="MDYN01000004">
    <property type="protein sequence ID" value="OQD88141.1"/>
    <property type="molecule type" value="Genomic_DNA"/>
</dbReference>
<accession>A0A1V6QFZ5</accession>
<protein>
    <submittedName>
        <fullName evidence="2">Uncharacterized protein</fullName>
    </submittedName>
</protein>
<dbReference type="AlphaFoldDB" id="A0A1V6QFZ5"/>
<sequence>MLGYKCLYSKNPRSFLFSVVANVGPRGSSRSLAVAYRQGNDRDNSALSLARVEHVVADTLARIEILSDPASRAGLEAERALAEDWYRRSQGGNKIESSERPSIPDSPQPPFVVPDGSQRSEKPQILPELPWYDNAPSEFPFTTACLLLGLLREDGNANATNSNSTRPGDVQLQPLSTVFRGDCTEYGLVVLDISDLDSGVKYGIVGFPVRYMAEVSYHSEEGGWDPVEDPPPKKEPDIVLISPRPRLPLSILQWLRKYFYYLNLDAGPSVLRLEDRPLVDAVALDYFWPSKSTTRAKDASNTTA</sequence>
<keyword evidence="3" id="KW-1185">Reference proteome</keyword>
<name>A0A1V6QFZ5_9EURO</name>
<evidence type="ECO:0000313" key="3">
    <source>
        <dbReference type="Proteomes" id="UP000191672"/>
    </source>
</evidence>
<comment type="caution">
    <text evidence="2">The sequence shown here is derived from an EMBL/GenBank/DDBJ whole genome shotgun (WGS) entry which is preliminary data.</text>
</comment>
<dbReference type="Proteomes" id="UP000191672">
    <property type="component" value="Unassembled WGS sequence"/>
</dbReference>
<feature type="region of interest" description="Disordered" evidence="1">
    <location>
        <begin position="90"/>
        <end position="121"/>
    </location>
</feature>
<evidence type="ECO:0000256" key="1">
    <source>
        <dbReference type="SAM" id="MobiDB-lite"/>
    </source>
</evidence>
<dbReference type="STRING" id="416450.A0A1V6QFZ5"/>
<proteinExistence type="predicted"/>
<evidence type="ECO:0000313" key="2">
    <source>
        <dbReference type="EMBL" id="OQD88141.1"/>
    </source>
</evidence>
<organism evidence="2 3">
    <name type="scientific">Penicillium antarcticum</name>
    <dbReference type="NCBI Taxonomy" id="416450"/>
    <lineage>
        <taxon>Eukaryota</taxon>
        <taxon>Fungi</taxon>
        <taxon>Dikarya</taxon>
        <taxon>Ascomycota</taxon>
        <taxon>Pezizomycotina</taxon>
        <taxon>Eurotiomycetes</taxon>
        <taxon>Eurotiomycetidae</taxon>
        <taxon>Eurotiales</taxon>
        <taxon>Aspergillaceae</taxon>
        <taxon>Penicillium</taxon>
    </lineage>
</organism>
<reference evidence="3" key="1">
    <citation type="journal article" date="2017" name="Nat. Microbiol.">
        <title>Global analysis of biosynthetic gene clusters reveals vast potential of secondary metabolite production in Penicillium species.</title>
        <authorList>
            <person name="Nielsen J.C."/>
            <person name="Grijseels S."/>
            <person name="Prigent S."/>
            <person name="Ji B."/>
            <person name="Dainat J."/>
            <person name="Nielsen K.F."/>
            <person name="Frisvad J.C."/>
            <person name="Workman M."/>
            <person name="Nielsen J."/>
        </authorList>
    </citation>
    <scope>NUCLEOTIDE SEQUENCE [LARGE SCALE GENOMIC DNA]</scope>
    <source>
        <strain evidence="3">IBT 31811</strain>
    </source>
</reference>